<sequence length="163" mass="17318">MLKRLSSCFHCYAAPKAYEAKVEEGGSIHEGRRLASKATVEEGSVVRVLTRGRIAQYDLSPTGVIVIANLTPGNGTERSLPLGGLLLAAASRVPVYFNASAARMLRLGSSSLSLDDSDRLDNTAAMLSILARLEPALTDKLNGLLHAPIAAGHQRNNDYLSSS</sequence>
<dbReference type="Proteomes" id="UP000722791">
    <property type="component" value="Unassembled WGS sequence"/>
</dbReference>
<gene>
    <name evidence="1" type="ORF">Vretimale_902</name>
</gene>
<accession>A0A8J4D7Y5</accession>
<comment type="caution">
    <text evidence="1">The sequence shown here is derived from an EMBL/GenBank/DDBJ whole genome shotgun (WGS) entry which is preliminary data.</text>
</comment>
<evidence type="ECO:0000313" key="1">
    <source>
        <dbReference type="EMBL" id="GIL94676.1"/>
    </source>
</evidence>
<dbReference type="AlphaFoldDB" id="A0A8J4D7Y5"/>
<organism evidence="1 2">
    <name type="scientific">Volvox reticuliferus</name>
    <dbReference type="NCBI Taxonomy" id="1737510"/>
    <lineage>
        <taxon>Eukaryota</taxon>
        <taxon>Viridiplantae</taxon>
        <taxon>Chlorophyta</taxon>
        <taxon>core chlorophytes</taxon>
        <taxon>Chlorophyceae</taxon>
        <taxon>CS clade</taxon>
        <taxon>Chlamydomonadales</taxon>
        <taxon>Volvocaceae</taxon>
        <taxon>Volvox</taxon>
    </lineage>
</organism>
<evidence type="ECO:0000313" key="2">
    <source>
        <dbReference type="Proteomes" id="UP000722791"/>
    </source>
</evidence>
<reference evidence="1" key="1">
    <citation type="journal article" date="2021" name="Proc. Natl. Acad. Sci. U.S.A.">
        <title>Three genomes in the algal genus Volvox reveal the fate of a haploid sex-determining region after a transition to homothallism.</title>
        <authorList>
            <person name="Yamamoto K."/>
            <person name="Hamaji T."/>
            <person name="Kawai-Toyooka H."/>
            <person name="Matsuzaki R."/>
            <person name="Takahashi F."/>
            <person name="Nishimura Y."/>
            <person name="Kawachi M."/>
            <person name="Noguchi H."/>
            <person name="Minakuchi Y."/>
            <person name="Umen J.G."/>
            <person name="Toyoda A."/>
            <person name="Nozaki H."/>
        </authorList>
    </citation>
    <scope>NUCLEOTIDE SEQUENCE</scope>
    <source>
        <strain evidence="1">NIES-3785</strain>
    </source>
</reference>
<proteinExistence type="predicted"/>
<protein>
    <submittedName>
        <fullName evidence="1">Uncharacterized protein</fullName>
    </submittedName>
</protein>
<dbReference type="EMBL" id="BNCQ01000001">
    <property type="protein sequence ID" value="GIL94676.1"/>
    <property type="molecule type" value="Genomic_DNA"/>
</dbReference>
<feature type="non-terminal residue" evidence="1">
    <location>
        <position position="163"/>
    </location>
</feature>
<name>A0A8J4D7Y5_9CHLO</name>